<name>A0ACC4BNI2_POPAL</name>
<proteinExistence type="predicted"/>
<protein>
    <submittedName>
        <fullName evidence="1">Uncharacterized protein</fullName>
    </submittedName>
</protein>
<organism evidence="1 2">
    <name type="scientific">Populus alba</name>
    <name type="common">White poplar</name>
    <dbReference type="NCBI Taxonomy" id="43335"/>
    <lineage>
        <taxon>Eukaryota</taxon>
        <taxon>Viridiplantae</taxon>
        <taxon>Streptophyta</taxon>
        <taxon>Embryophyta</taxon>
        <taxon>Tracheophyta</taxon>
        <taxon>Spermatophyta</taxon>
        <taxon>Magnoliopsida</taxon>
        <taxon>eudicotyledons</taxon>
        <taxon>Gunneridae</taxon>
        <taxon>Pentapetalae</taxon>
        <taxon>rosids</taxon>
        <taxon>fabids</taxon>
        <taxon>Malpighiales</taxon>
        <taxon>Salicaceae</taxon>
        <taxon>Saliceae</taxon>
        <taxon>Populus</taxon>
    </lineage>
</organism>
<sequence>MAFKKKRTEFRPILSGTALKASQMVKQEITCITTVNLPVHWTSLEHSSKLKLATKSNHILHLTLESQENPRKSGVRNLGRTSLQVICVLTTRNPGKRQPCTGLKVGAALMTTSPSPNDPPCDTLEKKFYKKEETNGRRINPDKQQKELNTVISIVQSSPEH</sequence>
<reference evidence="1 2" key="1">
    <citation type="journal article" date="2024" name="Plant Biotechnol. J.">
        <title>Genome and CRISPR/Cas9 system of a widespread forest tree (Populus alba) in the world.</title>
        <authorList>
            <person name="Liu Y.J."/>
            <person name="Jiang P.F."/>
            <person name="Han X.M."/>
            <person name="Li X.Y."/>
            <person name="Wang H.M."/>
            <person name="Wang Y.J."/>
            <person name="Wang X.X."/>
            <person name="Zeng Q.Y."/>
        </authorList>
    </citation>
    <scope>NUCLEOTIDE SEQUENCE [LARGE SCALE GENOMIC DNA]</scope>
    <source>
        <strain evidence="2">cv. PAL-ZL1</strain>
    </source>
</reference>
<comment type="caution">
    <text evidence="1">The sequence shown here is derived from an EMBL/GenBank/DDBJ whole genome shotgun (WGS) entry which is preliminary data.</text>
</comment>
<dbReference type="Proteomes" id="UP000309997">
    <property type="component" value="Unassembled WGS sequence"/>
</dbReference>
<dbReference type="EMBL" id="RCHU02000009">
    <property type="protein sequence ID" value="KAL3579940.1"/>
    <property type="molecule type" value="Genomic_DNA"/>
</dbReference>
<keyword evidence="2" id="KW-1185">Reference proteome</keyword>
<evidence type="ECO:0000313" key="1">
    <source>
        <dbReference type="EMBL" id="KAL3579940.1"/>
    </source>
</evidence>
<gene>
    <name evidence="1" type="ORF">D5086_017775</name>
</gene>
<evidence type="ECO:0000313" key="2">
    <source>
        <dbReference type="Proteomes" id="UP000309997"/>
    </source>
</evidence>
<accession>A0ACC4BNI2</accession>